<keyword evidence="2" id="KW-1133">Transmembrane helix</keyword>
<evidence type="ECO:0000256" key="1">
    <source>
        <dbReference type="ARBA" id="ARBA00010690"/>
    </source>
</evidence>
<dbReference type="PANTHER" id="PTHR30531">
    <property type="entry name" value="FLAGELLAR BIOSYNTHETIC PROTEIN FLHB"/>
    <property type="match status" value="1"/>
</dbReference>
<dbReference type="PANTHER" id="PTHR30531:SF14">
    <property type="entry name" value="SURFACE PRESENTATION OF ANTIGENS PROTEIN SPAS"/>
    <property type="match status" value="1"/>
</dbReference>
<keyword evidence="2" id="KW-0812">Transmembrane</keyword>
<dbReference type="SUPFAM" id="SSF160544">
    <property type="entry name" value="EscU C-terminal domain-like"/>
    <property type="match status" value="1"/>
</dbReference>
<dbReference type="EMBL" id="UGHD01000002">
    <property type="protein sequence ID" value="STO57789.1"/>
    <property type="molecule type" value="Genomic_DNA"/>
</dbReference>
<gene>
    <name evidence="3" type="primary">yscU</name>
    <name evidence="3" type="ORF">NCTC11645_02182</name>
</gene>
<feature type="transmembrane region" description="Helical" evidence="2">
    <location>
        <begin position="35"/>
        <end position="53"/>
    </location>
</feature>
<accession>A0A377HNN3</accession>
<dbReference type="RefSeq" id="WP_005502989.1">
    <property type="nucleotide sequence ID" value="NZ_CABMOB010000001.1"/>
</dbReference>
<organism evidence="3 4">
    <name type="scientific">Grimontia hollisae</name>
    <name type="common">Vibrio hollisae</name>
    <dbReference type="NCBI Taxonomy" id="673"/>
    <lineage>
        <taxon>Bacteria</taxon>
        <taxon>Pseudomonadati</taxon>
        <taxon>Pseudomonadota</taxon>
        <taxon>Gammaproteobacteria</taxon>
        <taxon>Vibrionales</taxon>
        <taxon>Vibrionaceae</taxon>
        <taxon>Grimontia</taxon>
    </lineage>
</organism>
<reference evidence="3 4" key="1">
    <citation type="submission" date="2018-06" db="EMBL/GenBank/DDBJ databases">
        <authorList>
            <consortium name="Pathogen Informatics"/>
            <person name="Doyle S."/>
        </authorList>
    </citation>
    <scope>NUCLEOTIDE SEQUENCE [LARGE SCALE GENOMIC DNA]</scope>
    <source>
        <strain evidence="3 4">NCTC11645</strain>
    </source>
</reference>
<dbReference type="STRING" id="673.AL542_15610"/>
<keyword evidence="2" id="KW-0472">Membrane</keyword>
<evidence type="ECO:0000313" key="3">
    <source>
        <dbReference type="EMBL" id="STO57789.1"/>
    </source>
</evidence>
<dbReference type="GeneID" id="58897370"/>
<feature type="transmembrane region" description="Helical" evidence="2">
    <location>
        <begin position="174"/>
        <end position="202"/>
    </location>
</feature>
<evidence type="ECO:0000256" key="2">
    <source>
        <dbReference type="SAM" id="Phobius"/>
    </source>
</evidence>
<name>A0A377HNN3_GRIHO</name>
<dbReference type="GO" id="GO:0009306">
    <property type="term" value="P:protein secretion"/>
    <property type="evidence" value="ECO:0007669"/>
    <property type="project" value="InterPro"/>
</dbReference>
<feature type="transmembrane region" description="Helical" evidence="2">
    <location>
        <begin position="78"/>
        <end position="99"/>
    </location>
</feature>
<proteinExistence type="inferred from homology"/>
<protein>
    <submittedName>
        <fullName evidence="3">Yop proteins translocation protein U</fullName>
    </submittedName>
</protein>
<dbReference type="Pfam" id="PF01312">
    <property type="entry name" value="Bac_export_2"/>
    <property type="match status" value="1"/>
</dbReference>
<dbReference type="Gene3D" id="3.40.1690.10">
    <property type="entry name" value="secretion proteins EscU"/>
    <property type="match status" value="1"/>
</dbReference>
<dbReference type="GO" id="GO:0005886">
    <property type="term" value="C:plasma membrane"/>
    <property type="evidence" value="ECO:0007669"/>
    <property type="project" value="TreeGrafter"/>
</dbReference>
<dbReference type="InterPro" id="IPR006135">
    <property type="entry name" value="T3SS_substrate_exporter"/>
</dbReference>
<dbReference type="InterPro" id="IPR029025">
    <property type="entry name" value="T3SS_substrate_exporter_C"/>
</dbReference>
<comment type="similarity">
    <text evidence="1">Belongs to the type III secretion exporter family.</text>
</comment>
<feature type="transmembrane region" description="Helical" evidence="2">
    <location>
        <begin position="143"/>
        <end position="162"/>
    </location>
</feature>
<dbReference type="Proteomes" id="UP000254512">
    <property type="component" value="Unassembled WGS sequence"/>
</dbReference>
<evidence type="ECO:0000313" key="4">
    <source>
        <dbReference type="Proteomes" id="UP000254512"/>
    </source>
</evidence>
<dbReference type="PRINTS" id="PR00950">
    <property type="entry name" value="TYPE3IMSPROT"/>
</dbReference>
<sequence>MEESTEPKKYPPTEKKLRDLKQKGQFPKTELAEPTLELVVFTVIIILALYYLFEYSSEWFSAILQADVQVGLDSGYDVLWWCIGGLALLKLVMAAFEWVMINKAVVSTEALGLKMDKINPVNGAKNIFGIEAISRSLRKILELLFLLFLLKYVADVLGSKLYQLHEINNYPYFIYYLMLSILAASVFYLIFGVCVGTVDFMAEKYHFMQKNRMTFTEMKNELKETEGSPEIKYERKRRMREVMETPITQGRRPNFALANPTHILVPICYDPKIERVPVVLKICTESLALEERSRLETMDIPIIENVPLARAIYTKMKQGEDFLPPEFFRDVAIIISRLKRKNNV</sequence>
<dbReference type="AlphaFoldDB" id="A0A377HNN3"/>